<dbReference type="GO" id="GO:0008270">
    <property type="term" value="F:zinc ion binding"/>
    <property type="evidence" value="ECO:0007669"/>
    <property type="project" value="UniProtKB-KW"/>
</dbReference>
<evidence type="ECO:0000259" key="11">
    <source>
        <dbReference type="PROSITE" id="PS50157"/>
    </source>
</evidence>
<keyword evidence="5" id="KW-0862">Zinc</keyword>
<reference evidence="12" key="1">
    <citation type="journal article" date="2020" name="Stud. Mycol.">
        <title>101 Dothideomycetes genomes: a test case for predicting lifestyles and emergence of pathogens.</title>
        <authorList>
            <person name="Haridas S."/>
            <person name="Albert R."/>
            <person name="Binder M."/>
            <person name="Bloem J."/>
            <person name="Labutti K."/>
            <person name="Salamov A."/>
            <person name="Andreopoulos B."/>
            <person name="Baker S."/>
            <person name="Barry K."/>
            <person name="Bills G."/>
            <person name="Bluhm B."/>
            <person name="Cannon C."/>
            <person name="Castanera R."/>
            <person name="Culley D."/>
            <person name="Daum C."/>
            <person name="Ezra D."/>
            <person name="Gonzalez J."/>
            <person name="Henrissat B."/>
            <person name="Kuo A."/>
            <person name="Liang C."/>
            <person name="Lipzen A."/>
            <person name="Lutzoni F."/>
            <person name="Magnuson J."/>
            <person name="Mondo S."/>
            <person name="Nolan M."/>
            <person name="Ohm R."/>
            <person name="Pangilinan J."/>
            <person name="Park H.-J."/>
            <person name="Ramirez L."/>
            <person name="Alfaro M."/>
            <person name="Sun H."/>
            <person name="Tritt A."/>
            <person name="Yoshinaga Y."/>
            <person name="Zwiers L.-H."/>
            <person name="Turgeon B."/>
            <person name="Goodwin S."/>
            <person name="Spatafora J."/>
            <person name="Crous P."/>
            <person name="Grigoriev I."/>
        </authorList>
    </citation>
    <scope>NUCLEOTIDE SEQUENCE</scope>
    <source>
        <strain evidence="12">CBS 101060</strain>
    </source>
</reference>
<keyword evidence="3" id="KW-0677">Repeat</keyword>
<evidence type="ECO:0000256" key="8">
    <source>
        <dbReference type="ARBA" id="ARBA00023242"/>
    </source>
</evidence>
<gene>
    <name evidence="12" type="ORF">M501DRAFT_1017747</name>
</gene>
<dbReference type="Pfam" id="PF00096">
    <property type="entry name" value="zf-C2H2"/>
    <property type="match status" value="3"/>
</dbReference>
<evidence type="ECO:0000256" key="10">
    <source>
        <dbReference type="SAM" id="MobiDB-lite"/>
    </source>
</evidence>
<dbReference type="PANTHER" id="PTHR46179:SF13">
    <property type="entry name" value="C2H2-TYPE DOMAIN-CONTAINING PROTEIN"/>
    <property type="match status" value="1"/>
</dbReference>
<protein>
    <recommendedName>
        <fullName evidence="11">C2H2-type domain-containing protein</fullName>
    </recommendedName>
</protein>
<comment type="caution">
    <text evidence="12">The sequence shown here is derived from an EMBL/GenBank/DDBJ whole genome shotgun (WGS) entry which is preliminary data.</text>
</comment>
<dbReference type="FunFam" id="3.30.160.60:FF:000125">
    <property type="entry name" value="Putative zinc finger protein 143"/>
    <property type="match status" value="1"/>
</dbReference>
<feature type="domain" description="C2H2-type" evidence="11">
    <location>
        <begin position="370"/>
        <end position="398"/>
    </location>
</feature>
<dbReference type="GO" id="GO:0005634">
    <property type="term" value="C:nucleus"/>
    <property type="evidence" value="ECO:0007669"/>
    <property type="project" value="UniProtKB-SubCell"/>
</dbReference>
<dbReference type="EMBL" id="MU006098">
    <property type="protein sequence ID" value="KAF2837997.1"/>
    <property type="molecule type" value="Genomic_DNA"/>
</dbReference>
<accession>A0A9P4S9Z4</accession>
<dbReference type="SMART" id="SM00355">
    <property type="entry name" value="ZnF_C2H2"/>
    <property type="match status" value="9"/>
</dbReference>
<feature type="domain" description="C2H2-type" evidence="11">
    <location>
        <begin position="109"/>
        <end position="139"/>
    </location>
</feature>
<evidence type="ECO:0000256" key="7">
    <source>
        <dbReference type="ARBA" id="ARBA00023163"/>
    </source>
</evidence>
<evidence type="ECO:0000256" key="2">
    <source>
        <dbReference type="ARBA" id="ARBA00022723"/>
    </source>
</evidence>
<feature type="domain" description="C2H2-type" evidence="11">
    <location>
        <begin position="79"/>
        <end position="108"/>
    </location>
</feature>
<keyword evidence="8" id="KW-0539">Nucleus</keyword>
<evidence type="ECO:0000256" key="9">
    <source>
        <dbReference type="PROSITE-ProRule" id="PRU00042"/>
    </source>
</evidence>
<feature type="domain" description="C2H2-type" evidence="11">
    <location>
        <begin position="140"/>
        <end position="169"/>
    </location>
</feature>
<evidence type="ECO:0000256" key="5">
    <source>
        <dbReference type="ARBA" id="ARBA00022833"/>
    </source>
</evidence>
<evidence type="ECO:0000256" key="3">
    <source>
        <dbReference type="ARBA" id="ARBA00022737"/>
    </source>
</evidence>
<dbReference type="GO" id="GO:0000978">
    <property type="term" value="F:RNA polymerase II cis-regulatory region sequence-specific DNA binding"/>
    <property type="evidence" value="ECO:0007669"/>
    <property type="project" value="UniProtKB-ARBA"/>
</dbReference>
<proteinExistence type="predicted"/>
<evidence type="ECO:0000256" key="6">
    <source>
        <dbReference type="ARBA" id="ARBA00023015"/>
    </source>
</evidence>
<dbReference type="Gene3D" id="3.30.160.60">
    <property type="entry name" value="Classic Zinc Finger"/>
    <property type="match status" value="7"/>
</dbReference>
<dbReference type="InterPro" id="IPR036236">
    <property type="entry name" value="Znf_C2H2_sf"/>
</dbReference>
<feature type="compositionally biased region" description="Acidic residues" evidence="10">
    <location>
        <begin position="32"/>
        <end position="42"/>
    </location>
</feature>
<keyword evidence="6" id="KW-0805">Transcription regulation</keyword>
<feature type="domain" description="C2H2-type" evidence="11">
    <location>
        <begin position="286"/>
        <end position="313"/>
    </location>
</feature>
<evidence type="ECO:0000256" key="1">
    <source>
        <dbReference type="ARBA" id="ARBA00004123"/>
    </source>
</evidence>
<feature type="region of interest" description="Disordered" evidence="10">
    <location>
        <begin position="396"/>
        <end position="427"/>
    </location>
</feature>
<feature type="region of interest" description="Disordered" evidence="10">
    <location>
        <begin position="1"/>
        <end position="71"/>
    </location>
</feature>
<evidence type="ECO:0000313" key="12">
    <source>
        <dbReference type="EMBL" id="KAF2837997.1"/>
    </source>
</evidence>
<dbReference type="PROSITE" id="PS00028">
    <property type="entry name" value="ZINC_FINGER_C2H2_1"/>
    <property type="match status" value="6"/>
</dbReference>
<dbReference type="OrthoDB" id="4748970at2759"/>
<name>A0A9P4S9Z4_9PEZI</name>
<dbReference type="PANTHER" id="PTHR46179">
    <property type="entry name" value="ZINC FINGER PROTEIN"/>
    <property type="match status" value="1"/>
</dbReference>
<keyword evidence="4 9" id="KW-0863">Zinc-finger</keyword>
<dbReference type="InterPro" id="IPR051061">
    <property type="entry name" value="Zinc_finger_trans_reg"/>
</dbReference>
<dbReference type="AlphaFoldDB" id="A0A9P4S9Z4"/>
<dbReference type="Proteomes" id="UP000799429">
    <property type="component" value="Unassembled WGS sequence"/>
</dbReference>
<feature type="domain" description="C2H2-type" evidence="11">
    <location>
        <begin position="320"/>
        <end position="350"/>
    </location>
</feature>
<dbReference type="PROSITE" id="PS50157">
    <property type="entry name" value="ZINC_FINGER_C2H2_2"/>
    <property type="match status" value="7"/>
</dbReference>
<sequence>MAQEIPATMLLKRPLDETEPNVLLKRVHQDDNESDSDSDYSDAESITRSTRTSTPIVPTPSTPLSPAPSSKAHWRPNIYHCTFEGCSRSFNRPVRLAEHIRSHTNERPYACIVEGCDKTFIRDGHLTRHMKSSHSNVRDHVCDWEGCDKRFLTATRLRRHQDTHEKKEKYHCTQDGCNEYFRKHSTLQRHIQSVHLHQKSYVCTHTNEDTGESCTYSADQPGTLRSHINRMHSGEKFWCNICGPEPSEATPTLDNNLDSIARSSHNLVGFKTYTQFLAHMREVHPPTCPHCSKAHATPSALQSHIEIHHGGVPLSERRTFLCTFPGCDRGFTKQGNLNVHIKTVHDPVKKWVCGDTINHKKEELHNVPNWNGPGCGRDFRTKGNLEEHIRTQHLGLERKMKARKRKKAPDSDSKIPKSRGPSGAPAVSTLARLTGAGYAEESGYKIVCTQQGCAFRFARDFDLATHLRKVHKMGEQDVVAELVEREADRVEKEALAGGVFWIGGEADGGVYGNVTDMGEDERIDGNRKERDTIGDVERVNRGQRGAIEDEAWLDPVLRYLEQG</sequence>
<organism evidence="12 13">
    <name type="scientific">Patellaria atrata CBS 101060</name>
    <dbReference type="NCBI Taxonomy" id="1346257"/>
    <lineage>
        <taxon>Eukaryota</taxon>
        <taxon>Fungi</taxon>
        <taxon>Dikarya</taxon>
        <taxon>Ascomycota</taxon>
        <taxon>Pezizomycotina</taxon>
        <taxon>Dothideomycetes</taxon>
        <taxon>Dothideomycetes incertae sedis</taxon>
        <taxon>Patellariales</taxon>
        <taxon>Patellariaceae</taxon>
        <taxon>Patellaria</taxon>
    </lineage>
</organism>
<feature type="compositionally biased region" description="Low complexity" evidence="10">
    <location>
        <begin position="43"/>
        <end position="56"/>
    </location>
</feature>
<feature type="compositionally biased region" description="Pro residues" evidence="10">
    <location>
        <begin position="57"/>
        <end position="66"/>
    </location>
</feature>
<dbReference type="InterPro" id="IPR013087">
    <property type="entry name" value="Znf_C2H2_type"/>
</dbReference>
<dbReference type="SUPFAM" id="SSF57667">
    <property type="entry name" value="beta-beta-alpha zinc fingers"/>
    <property type="match status" value="3"/>
</dbReference>
<feature type="domain" description="C2H2-type" evidence="11">
    <location>
        <begin position="170"/>
        <end position="200"/>
    </location>
</feature>
<dbReference type="GO" id="GO:0000981">
    <property type="term" value="F:DNA-binding transcription factor activity, RNA polymerase II-specific"/>
    <property type="evidence" value="ECO:0007669"/>
    <property type="project" value="UniProtKB-ARBA"/>
</dbReference>
<comment type="subcellular location">
    <subcellularLocation>
        <location evidence="1">Nucleus</location>
    </subcellularLocation>
</comment>
<evidence type="ECO:0000313" key="13">
    <source>
        <dbReference type="Proteomes" id="UP000799429"/>
    </source>
</evidence>
<keyword evidence="7" id="KW-0804">Transcription</keyword>
<keyword evidence="2" id="KW-0479">Metal-binding</keyword>
<evidence type="ECO:0000256" key="4">
    <source>
        <dbReference type="ARBA" id="ARBA00022771"/>
    </source>
</evidence>
<keyword evidence="13" id="KW-1185">Reference proteome</keyword>